<accession>A0ABU0YGE6</accession>
<dbReference type="Gene3D" id="1.10.10.10">
    <property type="entry name" value="Winged helix-like DNA-binding domain superfamily/Winged helix DNA-binding domain"/>
    <property type="match status" value="1"/>
</dbReference>
<feature type="domain" description="Smf/DprA SLOG" evidence="2">
    <location>
        <begin position="88"/>
        <end position="298"/>
    </location>
</feature>
<dbReference type="Pfam" id="PF17782">
    <property type="entry name" value="WHD_DprA"/>
    <property type="match status" value="1"/>
</dbReference>
<evidence type="ECO:0000313" key="4">
    <source>
        <dbReference type="EMBL" id="MDQ7246782.1"/>
    </source>
</evidence>
<dbReference type="Proteomes" id="UP001230156">
    <property type="component" value="Unassembled WGS sequence"/>
</dbReference>
<reference evidence="5" key="1">
    <citation type="submission" date="2023-08" db="EMBL/GenBank/DDBJ databases">
        <title>Rhodospirillaceae gen. nov., a novel taxon isolated from the Yangtze River Yuezi River estuary sludge.</title>
        <authorList>
            <person name="Ruan L."/>
        </authorList>
    </citation>
    <scope>NUCLEOTIDE SEQUENCE [LARGE SCALE GENOMIC DNA]</scope>
    <source>
        <strain evidence="5">R-7</strain>
    </source>
</reference>
<dbReference type="EMBL" id="JAUYVI010000001">
    <property type="protein sequence ID" value="MDQ7246782.1"/>
    <property type="molecule type" value="Genomic_DNA"/>
</dbReference>
<evidence type="ECO:0000259" key="3">
    <source>
        <dbReference type="Pfam" id="PF17782"/>
    </source>
</evidence>
<dbReference type="Pfam" id="PF02481">
    <property type="entry name" value="DNA_processg_A"/>
    <property type="match status" value="1"/>
</dbReference>
<evidence type="ECO:0000259" key="2">
    <source>
        <dbReference type="Pfam" id="PF02481"/>
    </source>
</evidence>
<dbReference type="PANTHER" id="PTHR43022:SF1">
    <property type="entry name" value="PROTEIN SMF"/>
    <property type="match status" value="1"/>
</dbReference>
<dbReference type="InterPro" id="IPR041614">
    <property type="entry name" value="DprA_WH"/>
</dbReference>
<dbReference type="Gene3D" id="3.40.50.450">
    <property type="match status" value="1"/>
</dbReference>
<dbReference type="PANTHER" id="PTHR43022">
    <property type="entry name" value="PROTEIN SMF"/>
    <property type="match status" value="1"/>
</dbReference>
<protein>
    <submittedName>
        <fullName evidence="4">DNA-processing protein DprA</fullName>
    </submittedName>
</protein>
<gene>
    <name evidence="4" type="primary">dprA</name>
    <name evidence="4" type="ORF">Q8A70_03855</name>
</gene>
<feature type="domain" description="DprA winged helix" evidence="3">
    <location>
        <begin position="325"/>
        <end position="378"/>
    </location>
</feature>
<name>A0ABU0YGE6_9PROT</name>
<dbReference type="InterPro" id="IPR036388">
    <property type="entry name" value="WH-like_DNA-bd_sf"/>
</dbReference>
<dbReference type="RefSeq" id="WP_379954177.1">
    <property type="nucleotide sequence ID" value="NZ_JAUYVI010000001.1"/>
</dbReference>
<comment type="caution">
    <text evidence="4">The sequence shown here is derived from an EMBL/GenBank/DDBJ whole genome shotgun (WGS) entry which is preliminary data.</text>
</comment>
<dbReference type="SUPFAM" id="SSF102405">
    <property type="entry name" value="MCP/YpsA-like"/>
    <property type="match status" value="1"/>
</dbReference>
<dbReference type="InterPro" id="IPR057666">
    <property type="entry name" value="DrpA_SLOG"/>
</dbReference>
<organism evidence="4 5">
    <name type="scientific">Dongia sedimenti</name>
    <dbReference type="NCBI Taxonomy" id="3064282"/>
    <lineage>
        <taxon>Bacteria</taxon>
        <taxon>Pseudomonadati</taxon>
        <taxon>Pseudomonadota</taxon>
        <taxon>Alphaproteobacteria</taxon>
        <taxon>Rhodospirillales</taxon>
        <taxon>Dongiaceae</taxon>
        <taxon>Dongia</taxon>
    </lineage>
</organism>
<evidence type="ECO:0000256" key="1">
    <source>
        <dbReference type="ARBA" id="ARBA00006525"/>
    </source>
</evidence>
<dbReference type="NCBIfam" id="TIGR00732">
    <property type="entry name" value="dprA"/>
    <property type="match status" value="1"/>
</dbReference>
<proteinExistence type="inferred from homology"/>
<dbReference type="InterPro" id="IPR003488">
    <property type="entry name" value="DprA"/>
</dbReference>
<sequence>MPLKLRLCSHPMGNPQERLDWLRLARSGGIGPVTIRDLIAYFGTAAKALDALPDLARRGGRSRPVRICARSEAEREIETLERLGARLVARPDPDYPEALAALEDAPPVITVKGRAELLQAPMIALVGARNASANGRRIAADMAAGLARAGAVVVSGMARGIDTAAHLGALDAKSESGGTIAVVAGGIDVLYPPENAQLFDRLGTKGLIVAEAAPGTEPAARHFPRRNRIISGLSRAVVVVEAALRSGSLITARFALDQGREVMAVPGSPLDPRCRGANRLIRDGARLVEDFEQVLESLDGFNRPDLKFRENLKFDTQDTEINTLSEADRVRDEVLSLLGPSPVMVDELVRQCHCSPPVLGMVLLELDLAGRLERHPGNRVSLLMQAA</sequence>
<keyword evidence="5" id="KW-1185">Reference proteome</keyword>
<evidence type="ECO:0000313" key="5">
    <source>
        <dbReference type="Proteomes" id="UP001230156"/>
    </source>
</evidence>
<dbReference type="Pfam" id="PF21102">
    <property type="entry name" value="DprA_N"/>
    <property type="match status" value="1"/>
</dbReference>
<comment type="similarity">
    <text evidence="1">Belongs to the DprA/Smf family.</text>
</comment>